<dbReference type="AlphaFoldDB" id="A0A9P4QCM4"/>
<evidence type="ECO:0000256" key="5">
    <source>
        <dbReference type="ARBA" id="ARBA00034545"/>
    </source>
</evidence>
<dbReference type="PANTHER" id="PTHR43675:SF8">
    <property type="entry name" value="ARSENITE METHYLTRANSFERASE"/>
    <property type="match status" value="1"/>
</dbReference>
<dbReference type="GO" id="GO:0030791">
    <property type="term" value="F:arsenite methyltransferase activity"/>
    <property type="evidence" value="ECO:0007669"/>
    <property type="project" value="UniProtKB-EC"/>
</dbReference>
<dbReference type="EMBL" id="MU003770">
    <property type="protein sequence ID" value="KAF2724788.1"/>
    <property type="molecule type" value="Genomic_DNA"/>
</dbReference>
<evidence type="ECO:0000256" key="6">
    <source>
        <dbReference type="ARBA" id="ARBA00047941"/>
    </source>
</evidence>
<dbReference type="Proteomes" id="UP000799441">
    <property type="component" value="Unassembled WGS sequence"/>
</dbReference>
<evidence type="ECO:0000313" key="11">
    <source>
        <dbReference type="Proteomes" id="UP000799441"/>
    </source>
</evidence>
<sequence length="292" mass="31499">MITTITSSGKGLDTYTLVEDSYAYRADNTIDRGLRERIAVALGYNEEDFSLIPDQANIGEGCGNPLSIASLAEGETILDLGSGGGFDALLASKKVGSNGKVIGVDMTQKMIDLARRNAEKMGATNTEFINSRIDKIPVGSGTVDCVISNCVLNLVPEEDKQQVMHEIYRVLKPGGRVAISDFLALKPLPQWMKDDPDLKAGCVGGAVEMKLMQGWLLELGFEDILLVDTKKDLSLYKDFESSSADMTPCCAGSTARAGPNISETGRKKIDYDLNEWICKRSMVASSLHGNGC</sequence>
<evidence type="ECO:0000256" key="7">
    <source>
        <dbReference type="ARBA" id="ARBA00047943"/>
    </source>
</evidence>
<dbReference type="Gene3D" id="3.40.50.150">
    <property type="entry name" value="Vaccinia Virus protein VP39"/>
    <property type="match status" value="1"/>
</dbReference>
<dbReference type="Pfam" id="PF13847">
    <property type="entry name" value="Methyltransf_31"/>
    <property type="match status" value="1"/>
</dbReference>
<feature type="domain" description="Methyltransferase" evidence="9">
    <location>
        <begin position="73"/>
        <end position="211"/>
    </location>
</feature>
<dbReference type="SUPFAM" id="SSF53335">
    <property type="entry name" value="S-adenosyl-L-methionine-dependent methyltransferases"/>
    <property type="match status" value="1"/>
</dbReference>
<comment type="catalytic activity">
    <reaction evidence="7">
        <text>arsenic triglutathione + 2 [thioredoxin]-dithiol + 2 S-adenosyl-L-methionine + H2O = dimethylarsinous acid + 2 [thioredoxin]-disulfide + 3 glutathione + 2 S-adenosyl-L-homocysteine + 2 H(+)</text>
        <dbReference type="Rhea" id="RHEA:69464"/>
        <dbReference type="Rhea" id="RHEA-COMP:10698"/>
        <dbReference type="Rhea" id="RHEA-COMP:10700"/>
        <dbReference type="ChEBI" id="CHEBI:15377"/>
        <dbReference type="ChEBI" id="CHEBI:15378"/>
        <dbReference type="ChEBI" id="CHEBI:23808"/>
        <dbReference type="ChEBI" id="CHEBI:29950"/>
        <dbReference type="ChEBI" id="CHEBI:50058"/>
        <dbReference type="ChEBI" id="CHEBI:57856"/>
        <dbReference type="ChEBI" id="CHEBI:57925"/>
        <dbReference type="ChEBI" id="CHEBI:59789"/>
        <dbReference type="ChEBI" id="CHEBI:183640"/>
        <dbReference type="EC" id="2.1.1.137"/>
    </reaction>
</comment>
<keyword evidence="11" id="KW-1185">Reference proteome</keyword>
<organism evidence="10 11">
    <name type="scientific">Polychaeton citri CBS 116435</name>
    <dbReference type="NCBI Taxonomy" id="1314669"/>
    <lineage>
        <taxon>Eukaryota</taxon>
        <taxon>Fungi</taxon>
        <taxon>Dikarya</taxon>
        <taxon>Ascomycota</taxon>
        <taxon>Pezizomycotina</taxon>
        <taxon>Dothideomycetes</taxon>
        <taxon>Dothideomycetidae</taxon>
        <taxon>Capnodiales</taxon>
        <taxon>Capnodiaceae</taxon>
        <taxon>Polychaeton</taxon>
    </lineage>
</organism>
<proteinExistence type="inferred from homology"/>
<gene>
    <name evidence="10" type="ORF">K431DRAFT_217298</name>
</gene>
<dbReference type="InterPro" id="IPR029063">
    <property type="entry name" value="SAM-dependent_MTases_sf"/>
</dbReference>
<reference evidence="10" key="1">
    <citation type="journal article" date="2020" name="Stud. Mycol.">
        <title>101 Dothideomycetes genomes: a test case for predicting lifestyles and emergence of pathogens.</title>
        <authorList>
            <person name="Haridas S."/>
            <person name="Albert R."/>
            <person name="Binder M."/>
            <person name="Bloem J."/>
            <person name="Labutti K."/>
            <person name="Salamov A."/>
            <person name="Andreopoulos B."/>
            <person name="Baker S."/>
            <person name="Barry K."/>
            <person name="Bills G."/>
            <person name="Bluhm B."/>
            <person name="Cannon C."/>
            <person name="Castanera R."/>
            <person name="Culley D."/>
            <person name="Daum C."/>
            <person name="Ezra D."/>
            <person name="Gonzalez J."/>
            <person name="Henrissat B."/>
            <person name="Kuo A."/>
            <person name="Liang C."/>
            <person name="Lipzen A."/>
            <person name="Lutzoni F."/>
            <person name="Magnuson J."/>
            <person name="Mondo S."/>
            <person name="Nolan M."/>
            <person name="Ohm R."/>
            <person name="Pangilinan J."/>
            <person name="Park H.-J."/>
            <person name="Ramirez L."/>
            <person name="Alfaro M."/>
            <person name="Sun H."/>
            <person name="Tritt A."/>
            <person name="Yoshinaga Y."/>
            <person name="Zwiers L.-H."/>
            <person name="Turgeon B."/>
            <person name="Goodwin S."/>
            <person name="Spatafora J."/>
            <person name="Crous P."/>
            <person name="Grigoriev I."/>
        </authorList>
    </citation>
    <scope>NUCLEOTIDE SEQUENCE</scope>
    <source>
        <strain evidence="10">CBS 116435</strain>
    </source>
</reference>
<comment type="similarity">
    <text evidence="3">Belongs to the methyltransferase superfamily. Arsenite methyltransferase family.</text>
</comment>
<evidence type="ECO:0000256" key="3">
    <source>
        <dbReference type="ARBA" id="ARBA00034487"/>
    </source>
</evidence>
<dbReference type="OrthoDB" id="66144at2759"/>
<evidence type="ECO:0000256" key="4">
    <source>
        <dbReference type="ARBA" id="ARBA00034521"/>
    </source>
</evidence>
<comment type="caution">
    <text evidence="10">The sequence shown here is derived from an EMBL/GenBank/DDBJ whole genome shotgun (WGS) entry which is preliminary data.</text>
</comment>
<dbReference type="CDD" id="cd02440">
    <property type="entry name" value="AdoMet_MTases"/>
    <property type="match status" value="1"/>
</dbReference>
<keyword evidence="1" id="KW-0808">Transferase</keyword>
<name>A0A9P4QCM4_9PEZI</name>
<protein>
    <recommendedName>
        <fullName evidence="5">Arsenite methyltransferase</fullName>
        <ecNumber evidence="4">2.1.1.137</ecNumber>
    </recommendedName>
</protein>
<dbReference type="EC" id="2.1.1.137" evidence="4"/>
<dbReference type="InterPro" id="IPR026669">
    <property type="entry name" value="Arsenite_MeTrfase-like"/>
</dbReference>
<evidence type="ECO:0000256" key="8">
    <source>
        <dbReference type="ARBA" id="ARBA00048428"/>
    </source>
</evidence>
<comment type="catalytic activity">
    <reaction evidence="8">
        <text>arsenic triglutathione + 3 [thioredoxin]-dithiol + 3 S-adenosyl-L-methionine = trimethylarsine + 3 [thioredoxin]-disulfide + 3 glutathione + 3 S-adenosyl-L-homocysteine + 3 H(+)</text>
        <dbReference type="Rhea" id="RHEA:69432"/>
        <dbReference type="Rhea" id="RHEA-COMP:10698"/>
        <dbReference type="Rhea" id="RHEA-COMP:10700"/>
        <dbReference type="ChEBI" id="CHEBI:15378"/>
        <dbReference type="ChEBI" id="CHEBI:27130"/>
        <dbReference type="ChEBI" id="CHEBI:29950"/>
        <dbReference type="ChEBI" id="CHEBI:50058"/>
        <dbReference type="ChEBI" id="CHEBI:57856"/>
        <dbReference type="ChEBI" id="CHEBI:57925"/>
        <dbReference type="ChEBI" id="CHEBI:59789"/>
        <dbReference type="ChEBI" id="CHEBI:183640"/>
        <dbReference type="EC" id="2.1.1.137"/>
    </reaction>
</comment>
<dbReference type="PANTHER" id="PTHR43675">
    <property type="entry name" value="ARSENITE METHYLTRANSFERASE"/>
    <property type="match status" value="1"/>
</dbReference>
<evidence type="ECO:0000259" key="9">
    <source>
        <dbReference type="Pfam" id="PF13847"/>
    </source>
</evidence>
<evidence type="ECO:0000256" key="2">
    <source>
        <dbReference type="ARBA" id="ARBA00022691"/>
    </source>
</evidence>
<dbReference type="InterPro" id="IPR025714">
    <property type="entry name" value="Methyltranfer_dom"/>
</dbReference>
<comment type="catalytic activity">
    <reaction evidence="6">
        <text>arsenic triglutathione + [thioredoxin]-dithiol + S-adenosyl-L-methionine + 2 H2O = methylarsonous acid + [thioredoxin]-disulfide + 3 glutathione + S-adenosyl-L-homocysteine + H(+)</text>
        <dbReference type="Rhea" id="RHEA:69460"/>
        <dbReference type="Rhea" id="RHEA-COMP:10698"/>
        <dbReference type="Rhea" id="RHEA-COMP:10700"/>
        <dbReference type="ChEBI" id="CHEBI:15377"/>
        <dbReference type="ChEBI" id="CHEBI:15378"/>
        <dbReference type="ChEBI" id="CHEBI:17826"/>
        <dbReference type="ChEBI" id="CHEBI:29950"/>
        <dbReference type="ChEBI" id="CHEBI:50058"/>
        <dbReference type="ChEBI" id="CHEBI:57856"/>
        <dbReference type="ChEBI" id="CHEBI:57925"/>
        <dbReference type="ChEBI" id="CHEBI:59789"/>
        <dbReference type="ChEBI" id="CHEBI:183640"/>
        <dbReference type="EC" id="2.1.1.137"/>
    </reaction>
</comment>
<accession>A0A9P4QCM4</accession>
<evidence type="ECO:0000313" key="10">
    <source>
        <dbReference type="EMBL" id="KAF2724788.1"/>
    </source>
</evidence>
<keyword evidence="2" id="KW-0949">S-adenosyl-L-methionine</keyword>
<evidence type="ECO:0000256" key="1">
    <source>
        <dbReference type="ARBA" id="ARBA00022679"/>
    </source>
</evidence>